<keyword evidence="3" id="KW-1185">Reference proteome</keyword>
<evidence type="ECO:0000313" key="2">
    <source>
        <dbReference type="EMBL" id="SLN34624.1"/>
    </source>
</evidence>
<evidence type="ECO:0000256" key="1">
    <source>
        <dbReference type="SAM" id="SignalP"/>
    </source>
</evidence>
<dbReference type="EMBL" id="FWFO01000001">
    <property type="protein sequence ID" value="SLN34624.1"/>
    <property type="molecule type" value="Genomic_DNA"/>
</dbReference>
<organism evidence="2 3">
    <name type="scientific">Falsiruegeria litorea R37</name>
    <dbReference type="NCBI Taxonomy" id="1200284"/>
    <lineage>
        <taxon>Bacteria</taxon>
        <taxon>Pseudomonadati</taxon>
        <taxon>Pseudomonadota</taxon>
        <taxon>Alphaproteobacteria</taxon>
        <taxon>Rhodobacterales</taxon>
        <taxon>Roseobacteraceae</taxon>
        <taxon>Falsiruegeria</taxon>
    </lineage>
</organism>
<feature type="signal peptide" evidence="1">
    <location>
        <begin position="1"/>
        <end position="22"/>
    </location>
</feature>
<keyword evidence="1" id="KW-0732">Signal</keyword>
<evidence type="ECO:0000313" key="3">
    <source>
        <dbReference type="Proteomes" id="UP000193077"/>
    </source>
</evidence>
<name>A0A1Y5S873_9RHOB</name>
<accession>A0A1Y5S873</accession>
<gene>
    <name evidence="2" type="ORF">TRL7639_01594</name>
</gene>
<dbReference type="RefSeq" id="WP_085795182.1">
    <property type="nucleotide sequence ID" value="NZ_FWFO01000001.1"/>
</dbReference>
<reference evidence="2 3" key="1">
    <citation type="submission" date="2017-03" db="EMBL/GenBank/DDBJ databases">
        <authorList>
            <person name="Afonso C.L."/>
            <person name="Miller P.J."/>
            <person name="Scott M.A."/>
            <person name="Spackman E."/>
            <person name="Goraichik I."/>
            <person name="Dimitrov K.M."/>
            <person name="Suarez D.L."/>
            <person name="Swayne D.E."/>
        </authorList>
    </citation>
    <scope>NUCLEOTIDE SEQUENCE [LARGE SCALE GENOMIC DNA]</scope>
    <source>
        <strain evidence="2 3">CECT 7639</strain>
    </source>
</reference>
<dbReference type="AlphaFoldDB" id="A0A1Y5S873"/>
<dbReference type="Proteomes" id="UP000193077">
    <property type="component" value="Unassembled WGS sequence"/>
</dbReference>
<dbReference type="OrthoDB" id="7856045at2"/>
<feature type="chain" id="PRO_5013119678" evidence="1">
    <location>
        <begin position="23"/>
        <end position="146"/>
    </location>
</feature>
<sequence length="146" mass="16346">MTRLILSAATAIALSLPLTASAQSQLLGEFNTQRLEQTMGFDAELRQIAFGFLQGMTKAQAHDFLVAERFRCLEGVCERVIVDKETASEAGKTFGKRRTTRATFAITLLADVIRSPQDIAANFRYETGEVPWHRRPKDSDFTVLYD</sequence>
<proteinExistence type="predicted"/>
<protein>
    <submittedName>
        <fullName evidence="2">Uncharacterized protein</fullName>
    </submittedName>
</protein>